<feature type="transmembrane region" description="Helical" evidence="9">
    <location>
        <begin position="125"/>
        <end position="147"/>
    </location>
</feature>
<evidence type="ECO:0000256" key="1">
    <source>
        <dbReference type="ARBA" id="ARBA00004651"/>
    </source>
</evidence>
<feature type="transmembrane region" description="Helical" evidence="9">
    <location>
        <begin position="18"/>
        <end position="36"/>
    </location>
</feature>
<keyword evidence="6 8" id="KW-1133">Transmembrane helix</keyword>
<evidence type="ECO:0000313" key="10">
    <source>
        <dbReference type="EMBL" id="KRO16259.1"/>
    </source>
</evidence>
<dbReference type="InterPro" id="IPR045018">
    <property type="entry name" value="Azg-like"/>
</dbReference>
<feature type="transmembrane region" description="Helical" evidence="9">
    <location>
        <begin position="465"/>
        <end position="483"/>
    </location>
</feature>
<dbReference type="EMBL" id="JQCE01000042">
    <property type="protein sequence ID" value="KRO16259.1"/>
    <property type="molecule type" value="Genomic_DNA"/>
</dbReference>
<dbReference type="PANTHER" id="PTHR43337">
    <property type="entry name" value="XANTHINE/URACIL PERMEASE C887.17-RELATED"/>
    <property type="match status" value="1"/>
</dbReference>
<proteinExistence type="inferred from homology"/>
<evidence type="ECO:0000256" key="7">
    <source>
        <dbReference type="ARBA" id="ARBA00023136"/>
    </source>
</evidence>
<keyword evidence="4 8" id="KW-1003">Cell membrane</keyword>
<comment type="similarity">
    <text evidence="2 8">Belongs to the nucleobase:cation symporter-2 (NCS2) (TC 2.A.40) family. Azg-like subfamily.</text>
</comment>
<evidence type="ECO:0000313" key="11">
    <source>
        <dbReference type="Proteomes" id="UP000050969"/>
    </source>
</evidence>
<comment type="subcellular location">
    <subcellularLocation>
        <location evidence="1 8">Cell membrane</location>
        <topology evidence="1 8">Multi-pass membrane protein</topology>
    </subcellularLocation>
</comment>
<evidence type="ECO:0000256" key="8">
    <source>
        <dbReference type="PIRNR" id="PIRNR005353"/>
    </source>
</evidence>
<evidence type="ECO:0000256" key="4">
    <source>
        <dbReference type="ARBA" id="ARBA00022475"/>
    </source>
</evidence>
<name>A0A0R2MXC3_9LACO</name>
<dbReference type="GO" id="GO:0005886">
    <property type="term" value="C:plasma membrane"/>
    <property type="evidence" value="ECO:0007669"/>
    <property type="project" value="UniProtKB-SubCell"/>
</dbReference>
<dbReference type="Proteomes" id="UP000050969">
    <property type="component" value="Unassembled WGS sequence"/>
</dbReference>
<dbReference type="PATRIC" id="fig|1293598.4.peg.1689"/>
<dbReference type="Pfam" id="PF00860">
    <property type="entry name" value="Xan_ur_permease"/>
    <property type="match status" value="2"/>
</dbReference>
<dbReference type="RefSeq" id="WP_054777292.1">
    <property type="nucleotide sequence ID" value="NZ_BBBX01000010.1"/>
</dbReference>
<keyword evidence="5 8" id="KW-0812">Transmembrane</keyword>
<dbReference type="PIRSF" id="PIRSF005353">
    <property type="entry name" value="PbuG"/>
    <property type="match status" value="1"/>
</dbReference>
<dbReference type="STRING" id="1293598.IV56_GL001620"/>
<feature type="transmembrane region" description="Helical" evidence="9">
    <location>
        <begin position="48"/>
        <end position="68"/>
    </location>
</feature>
<dbReference type="GO" id="GO:0005345">
    <property type="term" value="F:purine nucleobase transmembrane transporter activity"/>
    <property type="evidence" value="ECO:0007669"/>
    <property type="project" value="TreeGrafter"/>
</dbReference>
<keyword evidence="7 8" id="KW-0472">Membrane</keyword>
<feature type="transmembrane region" description="Helical" evidence="9">
    <location>
        <begin position="196"/>
        <end position="216"/>
    </location>
</feature>
<feature type="transmembrane region" description="Helical" evidence="9">
    <location>
        <begin position="424"/>
        <end position="453"/>
    </location>
</feature>
<dbReference type="InterPro" id="IPR006043">
    <property type="entry name" value="NCS2"/>
</dbReference>
<protein>
    <submittedName>
        <fullName evidence="10">Xanthine uracil vitamin C permease</fullName>
    </submittedName>
</protein>
<evidence type="ECO:0000256" key="6">
    <source>
        <dbReference type="ARBA" id="ARBA00022989"/>
    </source>
</evidence>
<gene>
    <name evidence="10" type="ORF">IV56_GL001620</name>
</gene>
<feature type="transmembrane region" description="Helical" evidence="9">
    <location>
        <begin position="280"/>
        <end position="303"/>
    </location>
</feature>
<dbReference type="OrthoDB" id="9808458at2"/>
<feature type="transmembrane region" description="Helical" evidence="9">
    <location>
        <begin position="223"/>
        <end position="244"/>
    </location>
</feature>
<evidence type="ECO:0000256" key="9">
    <source>
        <dbReference type="SAM" id="Phobius"/>
    </source>
</evidence>
<feature type="transmembrane region" description="Helical" evidence="9">
    <location>
        <begin position="88"/>
        <end position="113"/>
    </location>
</feature>
<sequence length="484" mass="50485">MEKLFQLKANNTTVSREIIAGLTTFFAMSYILFVNPQILSLTGMPSQAVFLATIIASAVGTLIMGLFANVPYALAPGMGLNAFFTYTVVFALGFSWQQALALVFICGVINILITVTKIRKMIILAIPESIQHAIGGGIGVFVAYVGLKNAGFLQFTSEAANILSVNGKAYHAGQSVKGGLESVVTGGGIVPALTNFANSGALVALIGLLLMAVLVVKKVPGAVLIGIVATTLIGIPFGVTNLHVAGGNSFFHAVGELKVTFGAAFGAEGMGSLFNSSSKIVLSIMTIFAFSFSDIFDTLGTFIGTGRKTGIFSEADQEALENGHGFSSKMDRALFADAIATGVGSIFGSSNVTTYVESAAGIGAGGRTGLTAVVVAAMFMISSLFAPVIAMVPTQAVAPVLIIVGIMMMSSFKEIDWDNLEEAIPAFMASIVMGFVYNISYGIAAGFIFYTLIKLITGKAKEIHPVLAIVTVGFIINFVFLAML</sequence>
<reference evidence="10 11" key="1">
    <citation type="journal article" date="2015" name="Genome Announc.">
        <title>Expanding the biotechnology potential of lactobacilli through comparative genomics of 213 strains and associated genera.</title>
        <authorList>
            <person name="Sun Z."/>
            <person name="Harris H.M."/>
            <person name="McCann A."/>
            <person name="Guo C."/>
            <person name="Argimon S."/>
            <person name="Zhang W."/>
            <person name="Yang X."/>
            <person name="Jeffery I.B."/>
            <person name="Cooney J.C."/>
            <person name="Kagawa T.F."/>
            <person name="Liu W."/>
            <person name="Song Y."/>
            <person name="Salvetti E."/>
            <person name="Wrobel A."/>
            <person name="Rasinkangas P."/>
            <person name="Parkhill J."/>
            <person name="Rea M.C."/>
            <person name="O'Sullivan O."/>
            <person name="Ritari J."/>
            <person name="Douillard F.P."/>
            <person name="Paul Ross R."/>
            <person name="Yang R."/>
            <person name="Briner A.E."/>
            <person name="Felis G.E."/>
            <person name="de Vos W.M."/>
            <person name="Barrangou R."/>
            <person name="Klaenhammer T.R."/>
            <person name="Caufield P.W."/>
            <person name="Cui Y."/>
            <person name="Zhang H."/>
            <person name="O'Toole P.W."/>
        </authorList>
    </citation>
    <scope>NUCLEOTIDE SEQUENCE [LARGE SCALE GENOMIC DNA]</scope>
    <source>
        <strain evidence="10 11">DSM 24301</strain>
    </source>
</reference>
<organism evidence="10 11">
    <name type="scientific">Lacticaseibacillus saniviri JCM 17471 = DSM 24301</name>
    <dbReference type="NCBI Taxonomy" id="1293598"/>
    <lineage>
        <taxon>Bacteria</taxon>
        <taxon>Bacillati</taxon>
        <taxon>Bacillota</taxon>
        <taxon>Bacilli</taxon>
        <taxon>Lactobacillales</taxon>
        <taxon>Lactobacillaceae</taxon>
        <taxon>Lacticaseibacillus</taxon>
    </lineage>
</organism>
<comment type="caution">
    <text evidence="10">The sequence shown here is derived from an EMBL/GenBank/DDBJ whole genome shotgun (WGS) entry which is preliminary data.</text>
</comment>
<dbReference type="PANTHER" id="PTHR43337:SF1">
    <property type="entry name" value="XANTHINE_URACIL PERMEASE C887.17-RELATED"/>
    <property type="match status" value="1"/>
</dbReference>
<keyword evidence="11" id="KW-1185">Reference proteome</keyword>
<evidence type="ECO:0000256" key="5">
    <source>
        <dbReference type="ARBA" id="ARBA00022692"/>
    </source>
</evidence>
<evidence type="ECO:0000256" key="2">
    <source>
        <dbReference type="ARBA" id="ARBA00005697"/>
    </source>
</evidence>
<evidence type="ECO:0000256" key="3">
    <source>
        <dbReference type="ARBA" id="ARBA00022448"/>
    </source>
</evidence>
<dbReference type="InterPro" id="IPR026033">
    <property type="entry name" value="Azg-like_bact_archaea"/>
</dbReference>
<accession>A0A0R2MXC3</accession>
<dbReference type="AlphaFoldDB" id="A0A0R2MXC3"/>
<keyword evidence="3 8" id="KW-0813">Transport</keyword>